<feature type="transmembrane region" description="Helical" evidence="9">
    <location>
        <begin position="160"/>
        <end position="180"/>
    </location>
</feature>
<evidence type="ECO:0000256" key="6">
    <source>
        <dbReference type="ARBA" id="ARBA00022840"/>
    </source>
</evidence>
<keyword evidence="6" id="KW-0067">ATP-binding</keyword>
<dbReference type="Pfam" id="PF00664">
    <property type="entry name" value="ABC_membrane"/>
    <property type="match status" value="1"/>
</dbReference>
<keyword evidence="8 9" id="KW-0472">Membrane</keyword>
<dbReference type="InterPro" id="IPR039421">
    <property type="entry name" value="Type_1_exporter"/>
</dbReference>
<dbReference type="GO" id="GO:0015421">
    <property type="term" value="F:ABC-type oligopeptide transporter activity"/>
    <property type="evidence" value="ECO:0007669"/>
    <property type="project" value="TreeGrafter"/>
</dbReference>
<gene>
    <name evidence="12" type="ORF">ERS852470_01171</name>
</gene>
<keyword evidence="3" id="KW-1003">Cell membrane</keyword>
<evidence type="ECO:0000256" key="9">
    <source>
        <dbReference type="SAM" id="Phobius"/>
    </source>
</evidence>
<comment type="subcellular location">
    <subcellularLocation>
        <location evidence="1">Cell membrane</location>
        <topology evidence="1">Multi-pass membrane protein</topology>
    </subcellularLocation>
</comment>
<feature type="domain" description="ABC transmembrane type-1" evidence="11">
    <location>
        <begin position="17"/>
        <end position="305"/>
    </location>
</feature>
<dbReference type="InterPro" id="IPR011527">
    <property type="entry name" value="ABC1_TM_dom"/>
</dbReference>
<evidence type="ECO:0000256" key="7">
    <source>
        <dbReference type="ARBA" id="ARBA00022989"/>
    </source>
</evidence>
<dbReference type="PROSITE" id="PS50929">
    <property type="entry name" value="ABC_TM1F"/>
    <property type="match status" value="1"/>
</dbReference>
<dbReference type="PROSITE" id="PS50893">
    <property type="entry name" value="ABC_TRANSPORTER_2"/>
    <property type="match status" value="1"/>
</dbReference>
<feature type="transmembrane region" description="Helical" evidence="9">
    <location>
        <begin position="60"/>
        <end position="84"/>
    </location>
</feature>
<dbReference type="InterPro" id="IPR003439">
    <property type="entry name" value="ABC_transporter-like_ATP-bd"/>
</dbReference>
<dbReference type="GO" id="GO:0005886">
    <property type="term" value="C:plasma membrane"/>
    <property type="evidence" value="ECO:0007669"/>
    <property type="project" value="UniProtKB-SubCell"/>
</dbReference>
<evidence type="ECO:0000256" key="8">
    <source>
        <dbReference type="ARBA" id="ARBA00023136"/>
    </source>
</evidence>
<dbReference type="PROSITE" id="PS00211">
    <property type="entry name" value="ABC_TRANSPORTER_1"/>
    <property type="match status" value="1"/>
</dbReference>
<dbReference type="Gene3D" id="3.40.50.300">
    <property type="entry name" value="P-loop containing nucleotide triphosphate hydrolases"/>
    <property type="match status" value="1"/>
</dbReference>
<feature type="transmembrane region" description="Helical" evidence="9">
    <location>
        <begin position="237"/>
        <end position="259"/>
    </location>
</feature>
<protein>
    <submittedName>
        <fullName evidence="12">ABC transporter</fullName>
        <ecNumber evidence="12">3.6.3.-</ecNumber>
    </submittedName>
</protein>
<dbReference type="Gene3D" id="1.20.1560.10">
    <property type="entry name" value="ABC transporter type 1, transmembrane domain"/>
    <property type="match status" value="1"/>
</dbReference>
<evidence type="ECO:0000313" key="13">
    <source>
        <dbReference type="Proteomes" id="UP000095558"/>
    </source>
</evidence>
<organism evidence="12 13">
    <name type="scientific">Clostridium disporicum</name>
    <dbReference type="NCBI Taxonomy" id="84024"/>
    <lineage>
        <taxon>Bacteria</taxon>
        <taxon>Bacillati</taxon>
        <taxon>Bacillota</taxon>
        <taxon>Clostridia</taxon>
        <taxon>Eubacteriales</taxon>
        <taxon>Clostridiaceae</taxon>
        <taxon>Clostridium</taxon>
    </lineage>
</organism>
<dbReference type="Proteomes" id="UP000095558">
    <property type="component" value="Unassembled WGS sequence"/>
</dbReference>
<feature type="transmembrane region" description="Helical" evidence="9">
    <location>
        <begin position="279"/>
        <end position="303"/>
    </location>
</feature>
<evidence type="ECO:0000259" key="10">
    <source>
        <dbReference type="PROSITE" id="PS50893"/>
    </source>
</evidence>
<dbReference type="InterPro" id="IPR017871">
    <property type="entry name" value="ABC_transporter-like_CS"/>
</dbReference>
<accession>A0A174BDG2</accession>
<dbReference type="InterPro" id="IPR036640">
    <property type="entry name" value="ABC1_TM_sf"/>
</dbReference>
<dbReference type="RefSeq" id="WP_055275898.1">
    <property type="nucleotide sequence ID" value="NZ_CYZV01000010.1"/>
</dbReference>
<evidence type="ECO:0000313" key="12">
    <source>
        <dbReference type="EMBL" id="CUN98684.1"/>
    </source>
</evidence>
<keyword evidence="2" id="KW-0813">Transport</keyword>
<dbReference type="OrthoDB" id="9762778at2"/>
<dbReference type="PANTHER" id="PTHR43394:SF1">
    <property type="entry name" value="ATP-BINDING CASSETTE SUB-FAMILY B MEMBER 10, MITOCHONDRIAL"/>
    <property type="match status" value="1"/>
</dbReference>
<evidence type="ECO:0000256" key="5">
    <source>
        <dbReference type="ARBA" id="ARBA00022741"/>
    </source>
</evidence>
<sequence length="601" mass="66460">MLKIFKNFKGKEWILLIISIAFVVSQVWLDLKLPDYMSEITQLVQTPGSEMSEILTSGGWMLLCALGSLVASIIVAALAAKIAANLSARLRFKMFDKVQSFSMEEINNYSTASLITRSTNDINQIQTFIVMGLQALIKAPILAVWAILKIVGRNWQLSLTVAGEVVVLILIVGTCIVLALPKFTKLQQLTDNLNRVSRENLSGISVTRAYNAEKYQEDKFEVANNDLTKVNLFTNRVMAVLMPSITFIMSGVGLAIYWVGAVLIQNANITEKMGLFSDVIVFSSYAIQVIMAFMMLVMVFIIMPRATVAAKRINEVLETKITIKNGTNTQSPIGVLGQVEFKNVSFKYPDADDYVIKNISFKANRGETIAFIGATGAGKSTLINLIPRFYDATEGEVLVDGVNVKEYDQKYLRNKLGYVSQKVTLFEGTVESNVAFGENGKSEITKNDVIYGVYAAQAAEFVENLDGEYDAHISQGGTNLSGGQKQRLSIARAIARYPEILIFDDSFSALDYKTDSKLRKFLKKESIGTTMLVVAQRISSIRDADKIIVLEDGQMVGIGKHDELMKTCNVYKEIAYSQLSKEELAVDMEAACSDISEEEVV</sequence>
<feature type="domain" description="ABC transporter" evidence="10">
    <location>
        <begin position="339"/>
        <end position="577"/>
    </location>
</feature>
<dbReference type="GO" id="GO:0016887">
    <property type="term" value="F:ATP hydrolysis activity"/>
    <property type="evidence" value="ECO:0007669"/>
    <property type="project" value="InterPro"/>
</dbReference>
<dbReference type="AlphaFoldDB" id="A0A174BDG2"/>
<dbReference type="InterPro" id="IPR027417">
    <property type="entry name" value="P-loop_NTPase"/>
</dbReference>
<keyword evidence="12" id="KW-0378">Hydrolase</keyword>
<dbReference type="SUPFAM" id="SSF52540">
    <property type="entry name" value="P-loop containing nucleoside triphosphate hydrolases"/>
    <property type="match status" value="1"/>
</dbReference>
<feature type="transmembrane region" description="Helical" evidence="9">
    <location>
        <begin position="12"/>
        <end position="29"/>
    </location>
</feature>
<proteinExistence type="predicted"/>
<dbReference type="InterPro" id="IPR003593">
    <property type="entry name" value="AAA+_ATPase"/>
</dbReference>
<dbReference type="EC" id="3.6.3.-" evidence="12"/>
<dbReference type="EMBL" id="CYZV01000010">
    <property type="protein sequence ID" value="CUN98684.1"/>
    <property type="molecule type" value="Genomic_DNA"/>
</dbReference>
<evidence type="ECO:0000256" key="3">
    <source>
        <dbReference type="ARBA" id="ARBA00022475"/>
    </source>
</evidence>
<evidence type="ECO:0000256" key="1">
    <source>
        <dbReference type="ARBA" id="ARBA00004651"/>
    </source>
</evidence>
<evidence type="ECO:0000256" key="2">
    <source>
        <dbReference type="ARBA" id="ARBA00022448"/>
    </source>
</evidence>
<dbReference type="FunFam" id="3.40.50.300:FF:000854">
    <property type="entry name" value="Multidrug ABC transporter ATP-binding protein"/>
    <property type="match status" value="1"/>
</dbReference>
<dbReference type="SMART" id="SM00382">
    <property type="entry name" value="AAA"/>
    <property type="match status" value="1"/>
</dbReference>
<evidence type="ECO:0000259" key="11">
    <source>
        <dbReference type="PROSITE" id="PS50929"/>
    </source>
</evidence>
<dbReference type="CDD" id="cd18548">
    <property type="entry name" value="ABC_6TM_Tm287_like"/>
    <property type="match status" value="1"/>
</dbReference>
<reference evidence="12 13" key="1">
    <citation type="submission" date="2015-09" db="EMBL/GenBank/DDBJ databases">
        <authorList>
            <consortium name="Pathogen Informatics"/>
        </authorList>
    </citation>
    <scope>NUCLEOTIDE SEQUENCE [LARGE SCALE GENOMIC DNA]</scope>
    <source>
        <strain evidence="12 13">2789STDY5834855</strain>
    </source>
</reference>
<dbReference type="SUPFAM" id="SSF90123">
    <property type="entry name" value="ABC transporter transmembrane region"/>
    <property type="match status" value="1"/>
</dbReference>
<dbReference type="GO" id="GO:0005524">
    <property type="term" value="F:ATP binding"/>
    <property type="evidence" value="ECO:0007669"/>
    <property type="project" value="UniProtKB-KW"/>
</dbReference>
<keyword evidence="5" id="KW-0547">Nucleotide-binding</keyword>
<dbReference type="PANTHER" id="PTHR43394">
    <property type="entry name" value="ATP-DEPENDENT PERMEASE MDL1, MITOCHONDRIAL"/>
    <property type="match status" value="1"/>
</dbReference>
<feature type="transmembrane region" description="Helical" evidence="9">
    <location>
        <begin position="127"/>
        <end position="148"/>
    </location>
</feature>
<dbReference type="Pfam" id="PF00005">
    <property type="entry name" value="ABC_tran"/>
    <property type="match status" value="1"/>
</dbReference>
<evidence type="ECO:0000256" key="4">
    <source>
        <dbReference type="ARBA" id="ARBA00022692"/>
    </source>
</evidence>
<keyword evidence="7 9" id="KW-1133">Transmembrane helix</keyword>
<keyword evidence="4 9" id="KW-0812">Transmembrane</keyword>
<name>A0A174BDG2_9CLOT</name>